<dbReference type="Pfam" id="PF17170">
    <property type="entry name" value="DUF5128"/>
    <property type="match status" value="1"/>
</dbReference>
<protein>
    <submittedName>
        <fullName evidence="2">6-bladed beta-propeller</fullName>
    </submittedName>
</protein>
<dbReference type="EMBL" id="QREV01000023">
    <property type="protein sequence ID" value="RDU49112.1"/>
    <property type="molecule type" value="Genomic_DNA"/>
</dbReference>
<organism evidence="2 3">
    <name type="scientific">Parabacteroides acidifaciens</name>
    <dbReference type="NCBI Taxonomy" id="2290935"/>
    <lineage>
        <taxon>Bacteria</taxon>
        <taxon>Pseudomonadati</taxon>
        <taxon>Bacteroidota</taxon>
        <taxon>Bacteroidia</taxon>
        <taxon>Bacteroidales</taxon>
        <taxon>Tannerellaceae</taxon>
        <taxon>Parabacteroides</taxon>
    </lineage>
</organism>
<dbReference type="Proteomes" id="UP000256321">
    <property type="component" value="Unassembled WGS sequence"/>
</dbReference>
<dbReference type="AlphaFoldDB" id="A0A3D8HEN3"/>
<reference evidence="2 3" key="1">
    <citation type="submission" date="2018-07" db="EMBL/GenBank/DDBJ databases">
        <title>Parabacteroides acidifaciens nov. sp., isolated from human feces.</title>
        <authorList>
            <person name="Wang Y.J."/>
        </authorList>
    </citation>
    <scope>NUCLEOTIDE SEQUENCE [LARGE SCALE GENOMIC DNA]</scope>
    <source>
        <strain evidence="2 3">426-9</strain>
    </source>
</reference>
<evidence type="ECO:0000313" key="3">
    <source>
        <dbReference type="Proteomes" id="UP000256321"/>
    </source>
</evidence>
<dbReference type="RefSeq" id="WP_115499720.1">
    <property type="nucleotide sequence ID" value="NZ_JACRTI010000023.1"/>
</dbReference>
<proteinExistence type="predicted"/>
<dbReference type="InterPro" id="IPR011044">
    <property type="entry name" value="Quino_amine_DH_bsu"/>
</dbReference>
<name>A0A3D8HEN3_9BACT</name>
<accession>A0A3D8HEN3</accession>
<evidence type="ECO:0000313" key="4">
    <source>
        <dbReference type="Proteomes" id="UP000629596"/>
    </source>
</evidence>
<dbReference type="Proteomes" id="UP000629596">
    <property type="component" value="Unassembled WGS sequence"/>
</dbReference>
<dbReference type="EMBL" id="JACRTI010000023">
    <property type="protein sequence ID" value="MBC8602211.1"/>
    <property type="molecule type" value="Genomic_DNA"/>
</dbReference>
<dbReference type="SUPFAM" id="SSF50969">
    <property type="entry name" value="YVTN repeat-like/Quinoprotein amine dehydrogenase"/>
    <property type="match status" value="1"/>
</dbReference>
<comment type="caution">
    <text evidence="2">The sequence shown here is derived from an EMBL/GenBank/DDBJ whole genome shotgun (WGS) entry which is preliminary data.</text>
</comment>
<evidence type="ECO:0000313" key="1">
    <source>
        <dbReference type="EMBL" id="MBC8602211.1"/>
    </source>
</evidence>
<evidence type="ECO:0000313" key="2">
    <source>
        <dbReference type="EMBL" id="RDU49112.1"/>
    </source>
</evidence>
<gene>
    <name evidence="2" type="ORF">DWU89_11130</name>
    <name evidence="1" type="ORF">H8784_10850</name>
</gene>
<sequence length="333" mass="39097">MNKLLYLLLIISCWSCSRDSETEKYQSKRDHVINVRDKMKEFSTQDVLIGRISRVYLLSDYLIITEYNVPDKLIHLFDKNYFNHLASTTYQGQGPGEITIIGHVGTDEAHRRFFVSDHGKLKIFSYDLDSVLANPDYQPEVKMNMKERQFPDRYLYLNDTLCIARIIEPIGNSDYRPSVARWNMTTEEIVPMKYEYPDLKRVRFIYAASAEHKRYVQCYSQYDLMTICDFDGNLICNIHGPKWNAEITQTQHYALSATFCKDKIVALYSGSDHRTDAYYPTKFLVFDLNGNYLKTLETGYMITDFCYDKENNRLIINLNDEIQFAYLDLTDII</sequence>
<reference evidence="1 4" key="2">
    <citation type="submission" date="2020-08" db="EMBL/GenBank/DDBJ databases">
        <title>Genome public.</title>
        <authorList>
            <person name="Liu C."/>
            <person name="Sun Q."/>
        </authorList>
    </citation>
    <scope>NUCLEOTIDE SEQUENCE [LARGE SCALE GENOMIC DNA]</scope>
    <source>
        <strain evidence="1 4">426_9</strain>
    </source>
</reference>
<keyword evidence="4" id="KW-1185">Reference proteome</keyword>